<organism evidence="1 2">
    <name type="scientific">Mucuna pruriens</name>
    <name type="common">Velvet bean</name>
    <name type="synonym">Dolichos pruriens</name>
    <dbReference type="NCBI Taxonomy" id="157652"/>
    <lineage>
        <taxon>Eukaryota</taxon>
        <taxon>Viridiplantae</taxon>
        <taxon>Streptophyta</taxon>
        <taxon>Embryophyta</taxon>
        <taxon>Tracheophyta</taxon>
        <taxon>Spermatophyta</taxon>
        <taxon>Magnoliopsida</taxon>
        <taxon>eudicotyledons</taxon>
        <taxon>Gunneridae</taxon>
        <taxon>Pentapetalae</taxon>
        <taxon>rosids</taxon>
        <taxon>fabids</taxon>
        <taxon>Fabales</taxon>
        <taxon>Fabaceae</taxon>
        <taxon>Papilionoideae</taxon>
        <taxon>50 kb inversion clade</taxon>
        <taxon>NPAAA clade</taxon>
        <taxon>indigoferoid/millettioid clade</taxon>
        <taxon>Phaseoleae</taxon>
        <taxon>Mucuna</taxon>
    </lineage>
</organism>
<dbReference type="Proteomes" id="UP000257109">
    <property type="component" value="Unassembled WGS sequence"/>
</dbReference>
<dbReference type="EMBL" id="QJKJ01003331">
    <property type="protein sequence ID" value="RDX98971.1"/>
    <property type="molecule type" value="Genomic_DNA"/>
</dbReference>
<keyword evidence="2" id="KW-1185">Reference proteome</keyword>
<reference evidence="1" key="1">
    <citation type="submission" date="2018-05" db="EMBL/GenBank/DDBJ databases">
        <title>Draft genome of Mucuna pruriens seed.</title>
        <authorList>
            <person name="Nnadi N.E."/>
            <person name="Vos R."/>
            <person name="Hasami M.H."/>
            <person name="Devisetty U.K."/>
            <person name="Aguiy J.C."/>
        </authorList>
    </citation>
    <scope>NUCLEOTIDE SEQUENCE [LARGE SCALE GENOMIC DNA]</scope>
    <source>
        <strain evidence="1">JCA_2017</strain>
    </source>
</reference>
<accession>A0A371H851</accession>
<proteinExistence type="predicted"/>
<sequence>MLIRRERYKHLRWENGLSLNYSHINNNWWRVKLSKSPFRVSCISIGEGYWELYWPTEILLYMAAKLDSFLCNGNDCLWRMLNGRMNLTCAANFLTSTLGTRLFFYRQEVIVSNQNVGSNLERPKIWKVKEKTYFLLGAGAPEQGYLSVGVEAPNLPLMQLEEVKGQLLEKPVVRTINCIWRTQRYLKLILILRHLLSHDS</sequence>
<comment type="caution">
    <text evidence="1">The sequence shown here is derived from an EMBL/GenBank/DDBJ whole genome shotgun (WGS) entry which is preliminary data.</text>
</comment>
<evidence type="ECO:0000313" key="2">
    <source>
        <dbReference type="Proteomes" id="UP000257109"/>
    </source>
</evidence>
<dbReference type="AlphaFoldDB" id="A0A371H851"/>
<evidence type="ECO:0000313" key="1">
    <source>
        <dbReference type="EMBL" id="RDX98971.1"/>
    </source>
</evidence>
<name>A0A371H851_MUCPR</name>
<feature type="non-terminal residue" evidence="1">
    <location>
        <position position="1"/>
    </location>
</feature>
<protein>
    <submittedName>
        <fullName evidence="1">Uncharacterized protein</fullName>
    </submittedName>
</protein>
<gene>
    <name evidence="1" type="ORF">CR513_18050</name>
</gene>